<gene>
    <name evidence="1" type="ORF">D8771_25020</name>
</gene>
<name>A0A8H1L587_9ACTN</name>
<accession>A0A8H1L587</accession>
<dbReference type="RefSeq" id="WP_135567469.1">
    <property type="nucleotide sequence ID" value="NZ_CP103061.1"/>
</dbReference>
<evidence type="ECO:0000313" key="1">
    <source>
        <dbReference type="EMBL" id="TGG78464.1"/>
    </source>
</evidence>
<proteinExistence type="predicted"/>
<dbReference type="GeneID" id="75186068"/>
<dbReference type="AlphaFoldDB" id="A0A8H1L587"/>
<protein>
    <submittedName>
        <fullName evidence="1">Uncharacterized protein</fullName>
    </submittedName>
</protein>
<comment type="caution">
    <text evidence="1">The sequence shown here is derived from an EMBL/GenBank/DDBJ whole genome shotgun (WGS) entry which is preliminary data.</text>
</comment>
<sequence length="215" mass="24348">MNEAMIGLITGLLAALVALGTTIWTDVRAERRQELSQRAQWTHDRRRDAYLAFSKAARAFVPLSEGLFLLFERANAANATTTTPELEPDADGIRWVLYETWHETLLSGELAEPGWQWKEAAPELLQDLTTAYDGVELEGPPEIAQVAYTVVAMAQRLLVGMPLFEMEEKEQAEIDEDGRRAGPDAWTLLREDVRAYFEAFYEFRREARALLEQSG</sequence>
<dbReference type="EMBL" id="RCIY01000087">
    <property type="protein sequence ID" value="TGG78464.1"/>
    <property type="molecule type" value="Genomic_DNA"/>
</dbReference>
<reference evidence="1 2" key="1">
    <citation type="submission" date="2018-10" db="EMBL/GenBank/DDBJ databases">
        <title>Isolation of pseudouridimycin from Streptomyces albus DSM 40763.</title>
        <authorList>
            <person name="Rosenqvist P."/>
            <person name="Metsae-Ketelae M."/>
            <person name="Virta P."/>
        </authorList>
    </citation>
    <scope>NUCLEOTIDE SEQUENCE [LARGE SCALE GENOMIC DNA]</scope>
    <source>
        <strain evidence="1 2">DSM 40763</strain>
    </source>
</reference>
<organism evidence="1 2">
    <name type="scientific">Streptomyces albus</name>
    <dbReference type="NCBI Taxonomy" id="1888"/>
    <lineage>
        <taxon>Bacteria</taxon>
        <taxon>Bacillati</taxon>
        <taxon>Actinomycetota</taxon>
        <taxon>Actinomycetes</taxon>
        <taxon>Kitasatosporales</taxon>
        <taxon>Streptomycetaceae</taxon>
        <taxon>Streptomyces</taxon>
    </lineage>
</organism>
<evidence type="ECO:0000313" key="2">
    <source>
        <dbReference type="Proteomes" id="UP000298111"/>
    </source>
</evidence>
<dbReference type="Proteomes" id="UP000298111">
    <property type="component" value="Unassembled WGS sequence"/>
</dbReference>